<gene>
    <name evidence="2" type="ORF">GIB67_011121</name>
</gene>
<dbReference type="AlphaFoldDB" id="A0A7J7PAN3"/>
<dbReference type="Gene3D" id="3.40.50.300">
    <property type="entry name" value="P-loop containing nucleotide triphosphate hydrolases"/>
    <property type="match status" value="2"/>
</dbReference>
<dbReference type="Pfam" id="PF00270">
    <property type="entry name" value="DEAD"/>
    <property type="match status" value="1"/>
</dbReference>
<proteinExistence type="predicted"/>
<dbReference type="GO" id="GO:0003887">
    <property type="term" value="F:DNA-directed DNA polymerase activity"/>
    <property type="evidence" value="ECO:0007669"/>
    <property type="project" value="InterPro"/>
</dbReference>
<organism evidence="2 3">
    <name type="scientific">Kingdonia uniflora</name>
    <dbReference type="NCBI Taxonomy" id="39325"/>
    <lineage>
        <taxon>Eukaryota</taxon>
        <taxon>Viridiplantae</taxon>
        <taxon>Streptophyta</taxon>
        <taxon>Embryophyta</taxon>
        <taxon>Tracheophyta</taxon>
        <taxon>Spermatophyta</taxon>
        <taxon>Magnoliopsida</taxon>
        <taxon>Ranunculales</taxon>
        <taxon>Circaeasteraceae</taxon>
        <taxon>Kingdonia</taxon>
    </lineage>
</organism>
<dbReference type="GO" id="GO:0003676">
    <property type="term" value="F:nucleic acid binding"/>
    <property type="evidence" value="ECO:0007669"/>
    <property type="project" value="InterPro"/>
</dbReference>
<sequence>MLRRIISTGKMSILVLPYVSICAEKAEHLEVILEPLGKHVRSFYGNQGGGTLPKDTSVAVCTIEKANFLINRLLEEGRLSELGIIVIDELHMVGDQHRGYLLELMLTKLRYAAGEGNVQSSSSESSSTSSGKADPAQGLQIVGMSATMPNVSAVADWLHAALYQTEFRPVPLEEYIKVGSSIFNKKMDLVRTIPIAADLGGKDPDHIVELCNEVVQEGHSVLIFCSSRKGCESTARHVAKFIQKFVENTRDEVVEYIDIASAIDALRRCPVGLDPILEETLPSGVAYHHAGLTVESSYLSYFDAAVTCFISILEDFLCYNSILFLFNI</sequence>
<dbReference type="InterPro" id="IPR002298">
    <property type="entry name" value="DNA_polymerase_A"/>
</dbReference>
<evidence type="ECO:0000259" key="1">
    <source>
        <dbReference type="PROSITE" id="PS51192"/>
    </source>
</evidence>
<dbReference type="PROSITE" id="PS51192">
    <property type="entry name" value="HELICASE_ATP_BIND_1"/>
    <property type="match status" value="1"/>
</dbReference>
<accession>A0A7J7PAN3</accession>
<dbReference type="InterPro" id="IPR014001">
    <property type="entry name" value="Helicase_ATP-bd"/>
</dbReference>
<name>A0A7J7PAN3_9MAGN</name>
<dbReference type="GO" id="GO:0005524">
    <property type="term" value="F:ATP binding"/>
    <property type="evidence" value="ECO:0007669"/>
    <property type="project" value="InterPro"/>
</dbReference>
<comment type="caution">
    <text evidence="2">The sequence shown here is derived from an EMBL/GenBank/DDBJ whole genome shotgun (WGS) entry which is preliminary data.</text>
</comment>
<dbReference type="InterPro" id="IPR011545">
    <property type="entry name" value="DEAD/DEAH_box_helicase_dom"/>
</dbReference>
<keyword evidence="3" id="KW-1185">Reference proteome</keyword>
<feature type="domain" description="Helicase ATP-binding" evidence="1">
    <location>
        <begin position="1"/>
        <end position="166"/>
    </location>
</feature>
<dbReference type="EMBL" id="JACGCM010000115">
    <property type="protein sequence ID" value="KAF6176332.1"/>
    <property type="molecule type" value="Genomic_DNA"/>
</dbReference>
<protein>
    <recommendedName>
        <fullName evidence="1">Helicase ATP-binding domain-containing protein</fullName>
    </recommendedName>
</protein>
<evidence type="ECO:0000313" key="2">
    <source>
        <dbReference type="EMBL" id="KAF6176332.1"/>
    </source>
</evidence>
<dbReference type="InterPro" id="IPR027417">
    <property type="entry name" value="P-loop_NTPase"/>
</dbReference>
<dbReference type="OrthoDB" id="1735188at2759"/>
<dbReference type="FunFam" id="3.40.50.300:FF:000968">
    <property type="entry name" value="Helicase and polymerase-containing protein TEBICHI"/>
    <property type="match status" value="1"/>
</dbReference>
<dbReference type="PANTHER" id="PTHR10133:SF62">
    <property type="entry name" value="DNA POLYMERASE THETA"/>
    <property type="match status" value="1"/>
</dbReference>
<dbReference type="SUPFAM" id="SSF52540">
    <property type="entry name" value="P-loop containing nucleoside triphosphate hydrolases"/>
    <property type="match status" value="1"/>
</dbReference>
<reference evidence="2 3" key="1">
    <citation type="journal article" date="2020" name="IScience">
        <title>Genome Sequencing of the Endangered Kingdonia uniflora (Circaeasteraceae, Ranunculales) Reveals Potential Mechanisms of Evolutionary Specialization.</title>
        <authorList>
            <person name="Sun Y."/>
            <person name="Deng T."/>
            <person name="Zhang A."/>
            <person name="Moore M.J."/>
            <person name="Landis J.B."/>
            <person name="Lin N."/>
            <person name="Zhang H."/>
            <person name="Zhang X."/>
            <person name="Huang J."/>
            <person name="Zhang X."/>
            <person name="Sun H."/>
            <person name="Wang H."/>
        </authorList>
    </citation>
    <scope>NUCLEOTIDE SEQUENCE [LARGE SCALE GENOMIC DNA]</scope>
    <source>
        <strain evidence="2">TB1705</strain>
        <tissue evidence="2">Leaf</tissue>
    </source>
</reference>
<dbReference type="Proteomes" id="UP000541444">
    <property type="component" value="Unassembled WGS sequence"/>
</dbReference>
<dbReference type="GO" id="GO:0006302">
    <property type="term" value="P:double-strand break repair"/>
    <property type="evidence" value="ECO:0007669"/>
    <property type="project" value="TreeGrafter"/>
</dbReference>
<dbReference type="PANTHER" id="PTHR10133">
    <property type="entry name" value="DNA POLYMERASE I"/>
    <property type="match status" value="1"/>
</dbReference>
<evidence type="ECO:0000313" key="3">
    <source>
        <dbReference type="Proteomes" id="UP000541444"/>
    </source>
</evidence>
<dbReference type="GO" id="GO:0006261">
    <property type="term" value="P:DNA-templated DNA replication"/>
    <property type="evidence" value="ECO:0007669"/>
    <property type="project" value="InterPro"/>
</dbReference>